<dbReference type="EMBL" id="JAHRIO010051830">
    <property type="protein sequence ID" value="MEQ2175664.1"/>
    <property type="molecule type" value="Genomic_DNA"/>
</dbReference>
<sequence>ELQKLTGRVASGQWDDSKRTKEEETDDEVCFDSLLWGPEDLPLLCRWFEPTADMQDRKK</sequence>
<gene>
    <name evidence="2" type="ORF">GOODEAATRI_020158</name>
</gene>
<accession>A0ABV0NXW6</accession>
<evidence type="ECO:0000256" key="1">
    <source>
        <dbReference type="SAM" id="MobiDB-lite"/>
    </source>
</evidence>
<name>A0ABV0NXW6_9TELE</name>
<feature type="non-terminal residue" evidence="2">
    <location>
        <position position="1"/>
    </location>
</feature>
<reference evidence="2 3" key="1">
    <citation type="submission" date="2021-06" db="EMBL/GenBank/DDBJ databases">
        <authorList>
            <person name="Palmer J.M."/>
        </authorList>
    </citation>
    <scope>NUCLEOTIDE SEQUENCE [LARGE SCALE GENOMIC DNA]</scope>
    <source>
        <strain evidence="2 3">GA_2019</strain>
        <tissue evidence="2">Muscle</tissue>
    </source>
</reference>
<evidence type="ECO:0000313" key="2">
    <source>
        <dbReference type="EMBL" id="MEQ2175664.1"/>
    </source>
</evidence>
<proteinExistence type="predicted"/>
<feature type="region of interest" description="Disordered" evidence="1">
    <location>
        <begin position="1"/>
        <end position="22"/>
    </location>
</feature>
<protein>
    <submittedName>
        <fullName evidence="2">Uncharacterized protein</fullName>
    </submittedName>
</protein>
<comment type="caution">
    <text evidence="2">The sequence shown here is derived from an EMBL/GenBank/DDBJ whole genome shotgun (WGS) entry which is preliminary data.</text>
</comment>
<dbReference type="Proteomes" id="UP001476798">
    <property type="component" value="Unassembled WGS sequence"/>
</dbReference>
<keyword evidence="3" id="KW-1185">Reference proteome</keyword>
<evidence type="ECO:0000313" key="3">
    <source>
        <dbReference type="Proteomes" id="UP001476798"/>
    </source>
</evidence>
<organism evidence="2 3">
    <name type="scientific">Goodea atripinnis</name>
    <dbReference type="NCBI Taxonomy" id="208336"/>
    <lineage>
        <taxon>Eukaryota</taxon>
        <taxon>Metazoa</taxon>
        <taxon>Chordata</taxon>
        <taxon>Craniata</taxon>
        <taxon>Vertebrata</taxon>
        <taxon>Euteleostomi</taxon>
        <taxon>Actinopterygii</taxon>
        <taxon>Neopterygii</taxon>
        <taxon>Teleostei</taxon>
        <taxon>Neoteleostei</taxon>
        <taxon>Acanthomorphata</taxon>
        <taxon>Ovalentaria</taxon>
        <taxon>Atherinomorphae</taxon>
        <taxon>Cyprinodontiformes</taxon>
        <taxon>Goodeidae</taxon>
        <taxon>Goodea</taxon>
    </lineage>
</organism>